<dbReference type="InterPro" id="IPR004181">
    <property type="entry name" value="Znf_MIZ"/>
</dbReference>
<dbReference type="InterPro" id="IPR013083">
    <property type="entry name" value="Znf_RING/FYVE/PHD"/>
</dbReference>
<evidence type="ECO:0000256" key="9">
    <source>
        <dbReference type="ARBA" id="ARBA00022833"/>
    </source>
</evidence>
<evidence type="ECO:0000256" key="12">
    <source>
        <dbReference type="ARBA" id="ARBA00032533"/>
    </source>
</evidence>
<dbReference type="AlphaFoldDB" id="A0ABD2N333"/>
<keyword evidence="6" id="KW-0479">Metal-binding</keyword>
<dbReference type="GO" id="GO:0016740">
    <property type="term" value="F:transferase activity"/>
    <property type="evidence" value="ECO:0007669"/>
    <property type="project" value="UniProtKB-KW"/>
</dbReference>
<accession>A0ABD2N333</accession>
<evidence type="ECO:0000256" key="10">
    <source>
        <dbReference type="ARBA" id="ARBA00023242"/>
    </source>
</evidence>
<evidence type="ECO:0000256" key="6">
    <source>
        <dbReference type="ARBA" id="ARBA00022723"/>
    </source>
</evidence>
<evidence type="ECO:0000256" key="2">
    <source>
        <dbReference type="ARBA" id="ARBA00004718"/>
    </source>
</evidence>
<sequence length="220" mass="25478">MSSENYENILGRCIDSLKSCKELSFKYLKSDEKILGTIQELTKEYSEANFEVEKADRALSKLRAHLESSTGDDPNIDDLYNQFLKENETELDYTDSDIWKEVFSGEDITEVKPKSKKLSISEYDKVDDSLLCSNVFKPPVDPISKTIIKDPYKNRICGHSFEYEFILSYIKEKKNKAKCPYVGCTNHTFRASDLRPDDNLKTKVIEYFESHQNEESSEED</sequence>
<dbReference type="GO" id="GO:0005634">
    <property type="term" value="C:nucleus"/>
    <property type="evidence" value="ECO:0007669"/>
    <property type="project" value="UniProtKB-SubCell"/>
</dbReference>
<reference evidence="15 16" key="1">
    <citation type="journal article" date="2021" name="BMC Biol.">
        <title>Horizontally acquired antibacterial genes associated with adaptive radiation of ladybird beetles.</title>
        <authorList>
            <person name="Li H.S."/>
            <person name="Tang X.F."/>
            <person name="Huang Y.H."/>
            <person name="Xu Z.Y."/>
            <person name="Chen M.L."/>
            <person name="Du X.Y."/>
            <person name="Qiu B.Y."/>
            <person name="Chen P.T."/>
            <person name="Zhang W."/>
            <person name="Slipinski A."/>
            <person name="Escalona H.E."/>
            <person name="Waterhouse R.M."/>
            <person name="Zwick A."/>
            <person name="Pang H."/>
        </authorList>
    </citation>
    <scope>NUCLEOTIDE SEQUENCE [LARGE SCALE GENOMIC DNA]</scope>
    <source>
        <strain evidence="15">SYSU2018</strain>
    </source>
</reference>
<evidence type="ECO:0000313" key="16">
    <source>
        <dbReference type="Proteomes" id="UP001516400"/>
    </source>
</evidence>
<evidence type="ECO:0000256" key="11">
    <source>
        <dbReference type="ARBA" id="ARBA00031731"/>
    </source>
</evidence>
<evidence type="ECO:0000259" key="14">
    <source>
        <dbReference type="PROSITE" id="PS51044"/>
    </source>
</evidence>
<keyword evidence="7 13" id="KW-0863">Zinc-finger</keyword>
<dbReference type="Gene3D" id="3.30.40.10">
    <property type="entry name" value="Zinc/RING finger domain, C3HC4 (zinc finger)"/>
    <property type="match status" value="1"/>
</dbReference>
<keyword evidence="9" id="KW-0862">Zinc</keyword>
<dbReference type="SUPFAM" id="SSF57850">
    <property type="entry name" value="RING/U-box"/>
    <property type="match status" value="1"/>
</dbReference>
<evidence type="ECO:0000256" key="5">
    <source>
        <dbReference type="ARBA" id="ARBA00022679"/>
    </source>
</evidence>
<protein>
    <recommendedName>
        <fullName evidence="4">E3 SUMO-protein ligase NSE2</fullName>
    </recommendedName>
    <alternativeName>
        <fullName evidence="11">E3 SUMO-protein transferase NSE2</fullName>
    </alternativeName>
    <alternativeName>
        <fullName evidence="12">Non-structural maintenance of chromosomes element 2 homolog</fullName>
    </alternativeName>
</protein>
<dbReference type="InterPro" id="IPR026846">
    <property type="entry name" value="Nse2(Mms21)"/>
</dbReference>
<comment type="subcellular location">
    <subcellularLocation>
        <location evidence="1">Nucleus</location>
    </subcellularLocation>
</comment>
<evidence type="ECO:0000256" key="8">
    <source>
        <dbReference type="ARBA" id="ARBA00022786"/>
    </source>
</evidence>
<dbReference type="EMBL" id="JABFTP020000062">
    <property type="protein sequence ID" value="KAL3273118.1"/>
    <property type="molecule type" value="Genomic_DNA"/>
</dbReference>
<name>A0ABD2N333_9CUCU</name>
<dbReference type="CDD" id="cd16651">
    <property type="entry name" value="SPL-RING_NSE2"/>
    <property type="match status" value="1"/>
</dbReference>
<comment type="caution">
    <text evidence="15">The sequence shown here is derived from an EMBL/GenBank/DDBJ whole genome shotgun (WGS) entry which is preliminary data.</text>
</comment>
<proteinExistence type="inferred from homology"/>
<dbReference type="Pfam" id="PF11789">
    <property type="entry name" value="zf-Nse"/>
    <property type="match status" value="1"/>
</dbReference>
<dbReference type="GO" id="GO:0008270">
    <property type="term" value="F:zinc ion binding"/>
    <property type="evidence" value="ECO:0007669"/>
    <property type="project" value="UniProtKB-KW"/>
</dbReference>
<comment type="similarity">
    <text evidence="3">Belongs to the NSE2 family.</text>
</comment>
<keyword evidence="10" id="KW-0539">Nucleus</keyword>
<gene>
    <name evidence="15" type="ORF">HHI36_014572</name>
</gene>
<keyword evidence="16" id="KW-1185">Reference proteome</keyword>
<evidence type="ECO:0000256" key="1">
    <source>
        <dbReference type="ARBA" id="ARBA00004123"/>
    </source>
</evidence>
<dbReference type="PANTHER" id="PTHR21330">
    <property type="entry name" value="E3 SUMO-PROTEIN LIGASE NSE2"/>
    <property type="match status" value="1"/>
</dbReference>
<dbReference type="Proteomes" id="UP001516400">
    <property type="component" value="Unassembled WGS sequence"/>
</dbReference>
<evidence type="ECO:0000256" key="7">
    <source>
        <dbReference type="ARBA" id="ARBA00022771"/>
    </source>
</evidence>
<keyword evidence="5" id="KW-0808">Transferase</keyword>
<dbReference type="PANTHER" id="PTHR21330:SF1">
    <property type="entry name" value="E3 SUMO-PROTEIN LIGASE NSE2"/>
    <property type="match status" value="1"/>
</dbReference>
<feature type="domain" description="SP-RING-type" evidence="14">
    <location>
        <begin position="126"/>
        <end position="209"/>
    </location>
</feature>
<evidence type="ECO:0000313" key="15">
    <source>
        <dbReference type="EMBL" id="KAL3273118.1"/>
    </source>
</evidence>
<evidence type="ECO:0000256" key="13">
    <source>
        <dbReference type="PROSITE-ProRule" id="PRU00452"/>
    </source>
</evidence>
<evidence type="ECO:0000256" key="4">
    <source>
        <dbReference type="ARBA" id="ARBA00020923"/>
    </source>
</evidence>
<organism evidence="15 16">
    <name type="scientific">Cryptolaemus montrouzieri</name>
    <dbReference type="NCBI Taxonomy" id="559131"/>
    <lineage>
        <taxon>Eukaryota</taxon>
        <taxon>Metazoa</taxon>
        <taxon>Ecdysozoa</taxon>
        <taxon>Arthropoda</taxon>
        <taxon>Hexapoda</taxon>
        <taxon>Insecta</taxon>
        <taxon>Pterygota</taxon>
        <taxon>Neoptera</taxon>
        <taxon>Endopterygota</taxon>
        <taxon>Coleoptera</taxon>
        <taxon>Polyphaga</taxon>
        <taxon>Cucujiformia</taxon>
        <taxon>Coccinelloidea</taxon>
        <taxon>Coccinellidae</taxon>
        <taxon>Scymninae</taxon>
        <taxon>Scymnini</taxon>
        <taxon>Cryptolaemus</taxon>
    </lineage>
</organism>
<comment type="pathway">
    <text evidence="2">Protein modification; protein sumoylation.</text>
</comment>
<dbReference type="PROSITE" id="PS51044">
    <property type="entry name" value="ZF_SP_RING"/>
    <property type="match status" value="1"/>
</dbReference>
<keyword evidence="8" id="KW-0833">Ubl conjugation pathway</keyword>
<evidence type="ECO:0000256" key="3">
    <source>
        <dbReference type="ARBA" id="ARBA00008212"/>
    </source>
</evidence>